<dbReference type="PANTHER" id="PTHR45661:SF3">
    <property type="entry name" value="IG-LIKE DOMAIN-CONTAINING PROTEIN"/>
    <property type="match status" value="1"/>
</dbReference>
<dbReference type="InterPro" id="IPR032675">
    <property type="entry name" value="LRR_dom_sf"/>
</dbReference>
<dbReference type="SUPFAM" id="SSF52058">
    <property type="entry name" value="L domain-like"/>
    <property type="match status" value="1"/>
</dbReference>
<dbReference type="OrthoDB" id="2013775at2759"/>
<dbReference type="Gene3D" id="3.80.10.10">
    <property type="entry name" value="Ribonuclease Inhibitor"/>
    <property type="match status" value="3"/>
</dbReference>
<organism evidence="1 2">
    <name type="scientific">Trichomonas vaginalis (strain ATCC PRA-98 / G3)</name>
    <dbReference type="NCBI Taxonomy" id="412133"/>
    <lineage>
        <taxon>Eukaryota</taxon>
        <taxon>Metamonada</taxon>
        <taxon>Parabasalia</taxon>
        <taxon>Trichomonadida</taxon>
        <taxon>Trichomonadidae</taxon>
        <taxon>Trichomonas</taxon>
    </lineage>
</organism>
<evidence type="ECO:0000313" key="2">
    <source>
        <dbReference type="Proteomes" id="UP000001542"/>
    </source>
</evidence>
<dbReference type="InterPro" id="IPR053139">
    <property type="entry name" value="Surface_bspA-like"/>
</dbReference>
<dbReference type="SMR" id="A2FM47"/>
<dbReference type="Pfam" id="PF13306">
    <property type="entry name" value="LRR_5"/>
    <property type="match status" value="4"/>
</dbReference>
<dbReference type="InterPro" id="IPR026906">
    <property type="entry name" value="LRR_5"/>
</dbReference>
<evidence type="ECO:0000313" key="1">
    <source>
        <dbReference type="EMBL" id="EAX94014.1"/>
    </source>
</evidence>
<sequence>MLEIISKGAFYLSAITSFEVPSRVTLIDNNAFKYCDRLSKLVLNENLKQIGDFCFNSTNFSEIKIPKSCIQIGNSAFSGHTQLEKVIFDDESTITEISDFCFSSCESLKIIKLPKNIKRFRKNSFENCYNLTNISFQDLEIIDDYAFRKCKLNENITIPSTCFKLGQSCLSSSSIKYINFEPNNKLKEFEASLFADCTQLQKILIPSWIETISSSVFSKCDNLKEVLFERNSALKQMDSGAFTDCPNIEILELPDSFHNYSSFFINFTRYDLVSNTISIKKLVLSPTYFIMNNYYIEFTFIKFNILSIEAGEETVIEFIENGAFSNKQELTQINFNCKINKIADNAFAYCKNLENVFIKELQSITPYAFASCTSLKEITIQEFDGTIPSGCFYSCQNLVHFNSNCLIQRVGIDAFNSCENLDIDTKEIIFVDESAFSSSRILSFPPKIKHIGENAFFKCVIEQKDIILSNELEYIGNDSFYSLKNKTHSVYYCGDKNFSQNFNVFGDFVINIFVPSNYNYSTFCNRDVIKSESLKCFIPPMTDSISYSHSIKFISKNRSLRRYR</sequence>
<proteinExistence type="predicted"/>
<reference evidence="1" key="2">
    <citation type="journal article" date="2007" name="Science">
        <title>Draft genome sequence of the sexually transmitted pathogen Trichomonas vaginalis.</title>
        <authorList>
            <person name="Carlton J.M."/>
            <person name="Hirt R.P."/>
            <person name="Silva J.C."/>
            <person name="Delcher A.L."/>
            <person name="Schatz M."/>
            <person name="Zhao Q."/>
            <person name="Wortman J.R."/>
            <person name="Bidwell S.L."/>
            <person name="Alsmark U.C.M."/>
            <person name="Besteiro S."/>
            <person name="Sicheritz-Ponten T."/>
            <person name="Noel C.J."/>
            <person name="Dacks J.B."/>
            <person name="Foster P.G."/>
            <person name="Simillion C."/>
            <person name="Van de Peer Y."/>
            <person name="Miranda-Saavedra D."/>
            <person name="Barton G.J."/>
            <person name="Westrop G.D."/>
            <person name="Mueller S."/>
            <person name="Dessi D."/>
            <person name="Fiori P.L."/>
            <person name="Ren Q."/>
            <person name="Paulsen I."/>
            <person name="Zhang H."/>
            <person name="Bastida-Corcuera F.D."/>
            <person name="Simoes-Barbosa A."/>
            <person name="Brown M.T."/>
            <person name="Hayes R.D."/>
            <person name="Mukherjee M."/>
            <person name="Okumura C.Y."/>
            <person name="Schneider R."/>
            <person name="Smith A.J."/>
            <person name="Vanacova S."/>
            <person name="Villalvazo M."/>
            <person name="Haas B.J."/>
            <person name="Pertea M."/>
            <person name="Feldblyum T.V."/>
            <person name="Utterback T.R."/>
            <person name="Shu C.L."/>
            <person name="Osoegawa K."/>
            <person name="de Jong P.J."/>
            <person name="Hrdy I."/>
            <person name="Horvathova L."/>
            <person name="Zubacova Z."/>
            <person name="Dolezal P."/>
            <person name="Malik S.B."/>
            <person name="Logsdon J.M. Jr."/>
            <person name="Henze K."/>
            <person name="Gupta A."/>
            <person name="Wang C.C."/>
            <person name="Dunne R.L."/>
            <person name="Upcroft J.A."/>
            <person name="Upcroft P."/>
            <person name="White O."/>
            <person name="Salzberg S.L."/>
            <person name="Tang P."/>
            <person name="Chiu C.-H."/>
            <person name="Lee Y.-S."/>
            <person name="Embley T.M."/>
            <person name="Coombs G.H."/>
            <person name="Mottram J.C."/>
            <person name="Tachezy J."/>
            <person name="Fraser-Liggett C.M."/>
            <person name="Johnson P.J."/>
        </authorList>
    </citation>
    <scope>NUCLEOTIDE SEQUENCE [LARGE SCALE GENOMIC DNA]</scope>
    <source>
        <strain evidence="1">G3</strain>
    </source>
</reference>
<dbReference type="PANTHER" id="PTHR45661">
    <property type="entry name" value="SURFACE ANTIGEN"/>
    <property type="match status" value="1"/>
</dbReference>
<keyword evidence="2" id="KW-1185">Reference proteome</keyword>
<dbReference type="KEGG" id="tva:4751740"/>
<dbReference type="VEuPathDB" id="TrichDB:TVAGG3_0684930"/>
<dbReference type="EMBL" id="DS113880">
    <property type="protein sequence ID" value="EAX94014.1"/>
    <property type="molecule type" value="Genomic_DNA"/>
</dbReference>
<accession>A2FM47</accession>
<protein>
    <submittedName>
        <fullName evidence="1">Surface antigen BspA-like</fullName>
    </submittedName>
</protein>
<name>A2FM47_TRIV3</name>
<dbReference type="STRING" id="5722.A2FM47"/>
<dbReference type="Proteomes" id="UP000001542">
    <property type="component" value="Unassembled WGS sequence"/>
</dbReference>
<dbReference type="VEuPathDB" id="TrichDB:TVAG_082210"/>
<reference evidence="1" key="1">
    <citation type="submission" date="2006-10" db="EMBL/GenBank/DDBJ databases">
        <authorList>
            <person name="Amadeo P."/>
            <person name="Zhao Q."/>
            <person name="Wortman J."/>
            <person name="Fraser-Liggett C."/>
            <person name="Carlton J."/>
        </authorList>
    </citation>
    <scope>NUCLEOTIDE SEQUENCE</scope>
    <source>
        <strain evidence="1">G3</strain>
    </source>
</reference>
<dbReference type="AlphaFoldDB" id="A2FM47"/>
<gene>
    <name evidence="1" type="ORF">TVAG_082210</name>
</gene>
<dbReference type="InParanoid" id="A2FM47"/>
<dbReference type="RefSeq" id="XP_001306944.1">
    <property type="nucleotide sequence ID" value="XM_001306943.1"/>
</dbReference>